<accession>A0AAJ7FR09</accession>
<dbReference type="GO" id="GO:0005509">
    <property type="term" value="F:calcium ion binding"/>
    <property type="evidence" value="ECO:0007669"/>
    <property type="project" value="TreeGrafter"/>
</dbReference>
<gene>
    <name evidence="4" type="primary">LOC107271925</name>
</gene>
<keyword evidence="1" id="KW-0472">Membrane</keyword>
<dbReference type="InterPro" id="IPR035892">
    <property type="entry name" value="C2_domain_sf"/>
</dbReference>
<dbReference type="CDD" id="cd00276">
    <property type="entry name" value="C2B_Synaptotagmin"/>
    <property type="match status" value="1"/>
</dbReference>
<dbReference type="Gene3D" id="2.60.40.150">
    <property type="entry name" value="C2 domain"/>
    <property type="match status" value="2"/>
</dbReference>
<keyword evidence="1" id="KW-1133">Transmembrane helix</keyword>
<dbReference type="GO" id="GO:0030424">
    <property type="term" value="C:axon"/>
    <property type="evidence" value="ECO:0007669"/>
    <property type="project" value="TreeGrafter"/>
</dbReference>
<proteinExistence type="predicted"/>
<dbReference type="Pfam" id="PF00168">
    <property type="entry name" value="C2"/>
    <property type="match status" value="2"/>
</dbReference>
<dbReference type="SUPFAM" id="SSF49562">
    <property type="entry name" value="C2 domain (Calcium/lipid-binding domain, CaLB)"/>
    <property type="match status" value="2"/>
</dbReference>
<dbReference type="PANTHER" id="PTHR10024">
    <property type="entry name" value="SYNAPTOTAGMIN"/>
    <property type="match status" value="1"/>
</dbReference>
<organism evidence="3 4">
    <name type="scientific">Cephus cinctus</name>
    <name type="common">Wheat stem sawfly</name>
    <dbReference type="NCBI Taxonomy" id="211228"/>
    <lineage>
        <taxon>Eukaryota</taxon>
        <taxon>Metazoa</taxon>
        <taxon>Ecdysozoa</taxon>
        <taxon>Arthropoda</taxon>
        <taxon>Hexapoda</taxon>
        <taxon>Insecta</taxon>
        <taxon>Pterygota</taxon>
        <taxon>Neoptera</taxon>
        <taxon>Endopterygota</taxon>
        <taxon>Hymenoptera</taxon>
        <taxon>Cephoidea</taxon>
        <taxon>Cephidae</taxon>
        <taxon>Cephus</taxon>
    </lineage>
</organism>
<dbReference type="GO" id="GO:0030276">
    <property type="term" value="F:clathrin binding"/>
    <property type="evidence" value="ECO:0007669"/>
    <property type="project" value="TreeGrafter"/>
</dbReference>
<protein>
    <submittedName>
        <fullName evidence="4">Synaptotagmin-5 isoform X1</fullName>
    </submittedName>
</protein>
<dbReference type="AlphaFoldDB" id="A0AAJ7FR09"/>
<dbReference type="GO" id="GO:0030672">
    <property type="term" value="C:synaptic vesicle membrane"/>
    <property type="evidence" value="ECO:0007669"/>
    <property type="project" value="TreeGrafter"/>
</dbReference>
<evidence type="ECO:0000313" key="4">
    <source>
        <dbReference type="RefSeq" id="XP_015604010.1"/>
    </source>
</evidence>
<dbReference type="GeneID" id="107271925"/>
<dbReference type="SMART" id="SM00239">
    <property type="entry name" value="C2"/>
    <property type="match status" value="2"/>
</dbReference>
<feature type="domain" description="C2" evidence="2">
    <location>
        <begin position="359"/>
        <end position="489"/>
    </location>
</feature>
<dbReference type="InterPro" id="IPR000008">
    <property type="entry name" value="C2_dom"/>
</dbReference>
<feature type="transmembrane region" description="Helical" evidence="1">
    <location>
        <begin position="53"/>
        <end position="75"/>
    </location>
</feature>
<evidence type="ECO:0000259" key="2">
    <source>
        <dbReference type="PROSITE" id="PS50004"/>
    </source>
</evidence>
<dbReference type="RefSeq" id="XP_015604010.1">
    <property type="nucleotide sequence ID" value="XM_015748524.2"/>
</dbReference>
<evidence type="ECO:0000313" key="3">
    <source>
        <dbReference type="Proteomes" id="UP000694920"/>
    </source>
</evidence>
<evidence type="ECO:0000256" key="1">
    <source>
        <dbReference type="SAM" id="Phobius"/>
    </source>
</evidence>
<dbReference type="GO" id="GO:0001786">
    <property type="term" value="F:phosphatidylserine binding"/>
    <property type="evidence" value="ECO:0007669"/>
    <property type="project" value="TreeGrafter"/>
</dbReference>
<dbReference type="GO" id="GO:0005886">
    <property type="term" value="C:plasma membrane"/>
    <property type="evidence" value="ECO:0007669"/>
    <property type="project" value="TreeGrafter"/>
</dbReference>
<dbReference type="GO" id="GO:0048488">
    <property type="term" value="P:synaptic vesicle endocytosis"/>
    <property type="evidence" value="ECO:0007669"/>
    <property type="project" value="TreeGrafter"/>
</dbReference>
<dbReference type="KEGG" id="ccin:107271925"/>
<dbReference type="GO" id="GO:0031045">
    <property type="term" value="C:dense core granule"/>
    <property type="evidence" value="ECO:0007669"/>
    <property type="project" value="TreeGrafter"/>
</dbReference>
<feature type="domain" description="C2" evidence="2">
    <location>
        <begin position="227"/>
        <end position="346"/>
    </location>
</feature>
<name>A0AAJ7FR09_CEPCN</name>
<dbReference type="GO" id="GO:0000149">
    <property type="term" value="F:SNARE binding"/>
    <property type="evidence" value="ECO:0007669"/>
    <property type="project" value="TreeGrafter"/>
</dbReference>
<reference evidence="4" key="1">
    <citation type="submission" date="2025-08" db="UniProtKB">
        <authorList>
            <consortium name="RefSeq"/>
        </authorList>
    </citation>
    <scope>IDENTIFICATION</scope>
</reference>
<dbReference type="PANTHER" id="PTHR10024:SF373">
    <property type="entry name" value="MIP05618P"/>
    <property type="match status" value="1"/>
</dbReference>
<keyword evidence="1" id="KW-0812">Transmembrane</keyword>
<dbReference type="GO" id="GO:0005544">
    <property type="term" value="F:calcium-dependent phospholipid binding"/>
    <property type="evidence" value="ECO:0007669"/>
    <property type="project" value="TreeGrafter"/>
</dbReference>
<dbReference type="PRINTS" id="PR00360">
    <property type="entry name" value="C2DOMAIN"/>
</dbReference>
<sequence>MKEREGFRGTLGITRPLKFSSPRIRYIVKIMIMTFSVYYFFQGAMDAHGVGVVVALGLVGAAAGAILAILVYAICARRRLPLLGPAGGPLNWFEKDLLEREEAARSKEALVGLGIGTGGGNGSRAPSQGSEDKIWPHNLMHDNLALESSGVSLSECDSAPVSPVSPIGSGVAPPLPGGPLVASEKHVVVARPRTVASMHTRLDHTKIDTALYQKQSIAMTPSSTEDVRGELQLALAYDAPAAILTVRLIEAHDLQARELSGTADPYAKIRLLPDRSNVWQTRIHKRTLNPVFDEDFVFEVKPATIARRTLEVLLYDFDAFSRHHSIGCVRLPLSAVDLGSRATITRPVLQCTERDYRAELGELMVSISFLPSAERLTVIVIKARNLRVVDDTRTSSDPYVKVTILQDGKRLKRKKTGVQRNTTNPVWNEALTFDLGRDLLSRCTLEFLVLHDSLLGASEPLARCLVSSKSQRDLFHEVLAGRGASAQWLPLAEPQN</sequence>
<keyword evidence="3" id="KW-1185">Reference proteome</keyword>
<dbReference type="GO" id="GO:0048791">
    <property type="term" value="P:calcium ion-regulated exocytosis of neurotransmitter"/>
    <property type="evidence" value="ECO:0007669"/>
    <property type="project" value="TreeGrafter"/>
</dbReference>
<dbReference type="PROSITE" id="PS50004">
    <property type="entry name" value="C2"/>
    <property type="match status" value="2"/>
</dbReference>
<feature type="transmembrane region" description="Helical" evidence="1">
    <location>
        <begin position="24"/>
        <end position="41"/>
    </location>
</feature>
<dbReference type="Proteomes" id="UP000694920">
    <property type="component" value="Unplaced"/>
</dbReference>